<dbReference type="STRING" id="1447883.A0A2B7Z148"/>
<gene>
    <name evidence="10" type="ORF">AJ80_00670</name>
</gene>
<dbReference type="AlphaFoldDB" id="A0A2B7Z148"/>
<dbReference type="GO" id="GO:0005739">
    <property type="term" value="C:mitochondrion"/>
    <property type="evidence" value="ECO:0007669"/>
    <property type="project" value="UniProtKB-SubCell"/>
</dbReference>
<comment type="similarity">
    <text evidence="2">Belongs to the mitochondrion-specific ribosomal protein mL67 family.</text>
</comment>
<organism evidence="10 11">
    <name type="scientific">Polytolypa hystricis (strain UAMH7299)</name>
    <dbReference type="NCBI Taxonomy" id="1447883"/>
    <lineage>
        <taxon>Eukaryota</taxon>
        <taxon>Fungi</taxon>
        <taxon>Dikarya</taxon>
        <taxon>Ascomycota</taxon>
        <taxon>Pezizomycotina</taxon>
        <taxon>Eurotiomycetes</taxon>
        <taxon>Eurotiomycetidae</taxon>
        <taxon>Onygenales</taxon>
        <taxon>Onygenales incertae sedis</taxon>
        <taxon>Polytolypa</taxon>
    </lineage>
</organism>
<dbReference type="PANTHER" id="PTHR28184:SF1">
    <property type="entry name" value="LARGE RIBOSOMAL SUBUNIT PROTEIN ML67"/>
    <property type="match status" value="1"/>
</dbReference>
<dbReference type="EMBL" id="PDNA01000005">
    <property type="protein sequence ID" value="PGH27656.1"/>
    <property type="molecule type" value="Genomic_DNA"/>
</dbReference>
<evidence type="ECO:0000256" key="9">
    <source>
        <dbReference type="SAM" id="MobiDB-lite"/>
    </source>
</evidence>
<evidence type="ECO:0000313" key="11">
    <source>
        <dbReference type="Proteomes" id="UP000224634"/>
    </source>
</evidence>
<feature type="region of interest" description="Disordered" evidence="9">
    <location>
        <begin position="378"/>
        <end position="403"/>
    </location>
</feature>
<feature type="region of interest" description="Disordered" evidence="9">
    <location>
        <begin position="220"/>
        <end position="264"/>
    </location>
</feature>
<evidence type="ECO:0000313" key="10">
    <source>
        <dbReference type="EMBL" id="PGH27656.1"/>
    </source>
</evidence>
<protein>
    <recommendedName>
        <fullName evidence="8">Large ribosomal subunit protein mL67</fullName>
    </recommendedName>
</protein>
<keyword evidence="3" id="KW-0689">Ribosomal protein</keyword>
<dbReference type="GO" id="GO:0000150">
    <property type="term" value="F:DNA strand exchange activity"/>
    <property type="evidence" value="ECO:0007669"/>
    <property type="project" value="InterPro"/>
</dbReference>
<evidence type="ECO:0000256" key="1">
    <source>
        <dbReference type="ARBA" id="ARBA00004173"/>
    </source>
</evidence>
<dbReference type="OrthoDB" id="5333655at2759"/>
<reference evidence="10 11" key="1">
    <citation type="submission" date="2017-10" db="EMBL/GenBank/DDBJ databases">
        <title>Comparative genomics in systemic dimorphic fungi from Ajellomycetaceae.</title>
        <authorList>
            <person name="Munoz J.F."/>
            <person name="Mcewen J.G."/>
            <person name="Clay O.K."/>
            <person name="Cuomo C.A."/>
        </authorList>
    </citation>
    <scope>NUCLEOTIDE SEQUENCE [LARGE SCALE GENOMIC DNA]</scope>
    <source>
        <strain evidence="10 11">UAMH7299</strain>
    </source>
</reference>
<evidence type="ECO:0000256" key="3">
    <source>
        <dbReference type="ARBA" id="ARBA00022980"/>
    </source>
</evidence>
<dbReference type="GO" id="GO:0003735">
    <property type="term" value="F:structural constituent of ribosome"/>
    <property type="evidence" value="ECO:0007669"/>
    <property type="project" value="TreeGrafter"/>
</dbReference>
<accession>A0A2B7Z148</accession>
<evidence type="ECO:0000256" key="7">
    <source>
        <dbReference type="ARBA" id="ARBA00023274"/>
    </source>
</evidence>
<dbReference type="InterPro" id="IPR024629">
    <property type="entry name" value="Ribosomal_mL67"/>
</dbReference>
<proteinExistence type="inferred from homology"/>
<evidence type="ECO:0000256" key="8">
    <source>
        <dbReference type="ARBA" id="ARBA00035185"/>
    </source>
</evidence>
<dbReference type="Pfam" id="PF12829">
    <property type="entry name" value="Mhr1"/>
    <property type="match status" value="1"/>
</dbReference>
<comment type="caution">
    <text evidence="10">The sequence shown here is derived from an EMBL/GenBank/DDBJ whole genome shotgun (WGS) entry which is preliminary data.</text>
</comment>
<comment type="subcellular location">
    <subcellularLocation>
        <location evidence="1">Mitochondrion</location>
    </subcellularLocation>
</comment>
<evidence type="ECO:0000256" key="6">
    <source>
        <dbReference type="ARBA" id="ARBA00023163"/>
    </source>
</evidence>
<keyword evidence="4" id="KW-0805">Transcription regulation</keyword>
<dbReference type="PANTHER" id="PTHR28184">
    <property type="entry name" value="MITOCHONDRIAL HOMOLOGOUS RECOMBINATION PROTEIN 1"/>
    <property type="match status" value="1"/>
</dbReference>
<keyword evidence="7" id="KW-0687">Ribonucleoprotein</keyword>
<dbReference type="GO" id="GO:0003697">
    <property type="term" value="F:single-stranded DNA binding"/>
    <property type="evidence" value="ECO:0007669"/>
    <property type="project" value="InterPro"/>
</dbReference>
<dbReference type="Proteomes" id="UP000224634">
    <property type="component" value="Unassembled WGS sequence"/>
</dbReference>
<name>A0A2B7Z148_POLH7</name>
<dbReference type="GO" id="GO:0005840">
    <property type="term" value="C:ribosome"/>
    <property type="evidence" value="ECO:0007669"/>
    <property type="project" value="UniProtKB-KW"/>
</dbReference>
<sequence>MATAPAAAAAKSAFKLLDPTILVTSRAVRLPAVTGKIIQGKTRHPGSRAAKRWREQETLRLKKALQHLTHGKNIFVYNHLRTNQVIYSLSRTLNKQDVLSQLVYHGKKTIPPTLRKDMWIPYFSLHFPTPRQGLDAYRLLREFSLQRQLAPPEDMITITEESVARHRPRDPLMAKEYDEQMEKRIGHILPKKWRAKVLMNQKATSVADAAAMLTIHEKAAAEPEEEEAEYAKEAGAGEGEGEEATGEGKKEEGGEKRLVREEKKLSNKAKLRLKQARRRDRQHETVVRERITQLEKQLTKRWRRRVKITDENPELGHLAINEGEVKVFWNDMHDALWAESWPAGVIHGQLAPTGGHIIGNRLAEAQEAPVLNLEAEEPAKIEGAEGTKEPEKKKSGLARLKFW</sequence>
<evidence type="ECO:0000256" key="2">
    <source>
        <dbReference type="ARBA" id="ARBA00010741"/>
    </source>
</evidence>
<keyword evidence="11" id="KW-1185">Reference proteome</keyword>
<dbReference type="GO" id="GO:1990904">
    <property type="term" value="C:ribonucleoprotein complex"/>
    <property type="evidence" value="ECO:0007669"/>
    <property type="project" value="UniProtKB-KW"/>
</dbReference>
<feature type="compositionally biased region" description="Basic and acidic residues" evidence="9">
    <location>
        <begin position="378"/>
        <end position="394"/>
    </location>
</feature>
<feature type="compositionally biased region" description="Basic and acidic residues" evidence="9">
    <location>
        <begin position="246"/>
        <end position="264"/>
    </location>
</feature>
<evidence type="ECO:0000256" key="4">
    <source>
        <dbReference type="ARBA" id="ARBA00023015"/>
    </source>
</evidence>
<keyword evidence="6" id="KW-0804">Transcription</keyword>
<keyword evidence="5" id="KW-0496">Mitochondrion</keyword>
<evidence type="ECO:0000256" key="5">
    <source>
        <dbReference type="ARBA" id="ARBA00023128"/>
    </source>
</evidence>